<accession>A0A6J8BK05</accession>
<evidence type="ECO:0008006" key="3">
    <source>
        <dbReference type="Google" id="ProtNLM"/>
    </source>
</evidence>
<evidence type="ECO:0000313" key="1">
    <source>
        <dbReference type="EMBL" id="CAC5384073.1"/>
    </source>
</evidence>
<reference evidence="1 2" key="1">
    <citation type="submission" date="2020-06" db="EMBL/GenBank/DDBJ databases">
        <authorList>
            <person name="Li R."/>
            <person name="Bekaert M."/>
        </authorList>
    </citation>
    <scope>NUCLEOTIDE SEQUENCE [LARGE SCALE GENOMIC DNA]</scope>
    <source>
        <strain evidence="2">wild</strain>
    </source>
</reference>
<proteinExistence type="predicted"/>
<gene>
    <name evidence="1" type="ORF">MCOR_19753</name>
</gene>
<dbReference type="Gene3D" id="2.40.50.140">
    <property type="entry name" value="Nucleic acid-binding proteins"/>
    <property type="match status" value="1"/>
</dbReference>
<keyword evidence="2" id="KW-1185">Reference proteome</keyword>
<dbReference type="OrthoDB" id="5965770at2759"/>
<evidence type="ECO:0000313" key="2">
    <source>
        <dbReference type="Proteomes" id="UP000507470"/>
    </source>
</evidence>
<name>A0A6J8BK05_MYTCO</name>
<dbReference type="Pfam" id="PF17659">
    <property type="entry name" value="RADX"/>
    <property type="match status" value="2"/>
</dbReference>
<sequence length="579" mass="66466">MDHGNIEKLDGLGDVSPVDVYSLKELSKNWRVLKGPPVVVKVLSKKRILHYAKPFKNDKWPLQAHFTVCDRSGCATLVLWNSLCPEFYHRLQEGHVILIQKYTVKKSFHHVDHYQPPLPDGLTMYDIDINVNSHHPVGIVRVISPDTIPICLNLPTIQYNIIQRKDLGCFPGDYVCDITGLVIYVGRFFRERMTGKTDLDTGGFWISRWLELKDHSSPKTIRILIYRPAEIDIYKDIMPGTVLICRHMRIVSNISHIHASKDDRNMYLTSTGSTCVSSKDDRNMYLTSTGSTCVSYKDDRNMYLTSTGSTCVSSKDDRNMYLTSTGSTCIEIVTGNCVLSHVNDVLTWSQSYNEDYTMGGYYSYPPIPTTLADMKNYYEDLKITTSEELRLELGKLSYREHKRLFIQGQMIGVKYQTKSLSRTKKKEDSRMEVIVNEDLYHHFEQEISSTVIKPPFSYKFDRDLISNLLQFPSVLNRAVDSSDLEESDESKGCFMIYWSGLNSKILIPTMWMCGTASTDLTTLLHYSNHTFKQTRNNNEVMEIIQSAKQCRGHKFLLVIDAYKPNCYSTEIVLNTSYKL</sequence>
<dbReference type="GO" id="GO:0003697">
    <property type="term" value="F:single-stranded DNA binding"/>
    <property type="evidence" value="ECO:0007669"/>
    <property type="project" value="InterPro"/>
</dbReference>
<dbReference type="EMBL" id="CACVKT020003481">
    <property type="protein sequence ID" value="CAC5384073.1"/>
    <property type="molecule type" value="Genomic_DNA"/>
</dbReference>
<organism evidence="1 2">
    <name type="scientific">Mytilus coruscus</name>
    <name type="common">Sea mussel</name>
    <dbReference type="NCBI Taxonomy" id="42192"/>
    <lineage>
        <taxon>Eukaryota</taxon>
        <taxon>Metazoa</taxon>
        <taxon>Spiralia</taxon>
        <taxon>Lophotrochozoa</taxon>
        <taxon>Mollusca</taxon>
        <taxon>Bivalvia</taxon>
        <taxon>Autobranchia</taxon>
        <taxon>Pteriomorphia</taxon>
        <taxon>Mytilida</taxon>
        <taxon>Mytiloidea</taxon>
        <taxon>Mytilidae</taxon>
        <taxon>Mytilinae</taxon>
        <taxon>Mytilus</taxon>
    </lineage>
</organism>
<dbReference type="InterPro" id="IPR012340">
    <property type="entry name" value="NA-bd_OB-fold"/>
</dbReference>
<dbReference type="Proteomes" id="UP000507470">
    <property type="component" value="Unassembled WGS sequence"/>
</dbReference>
<dbReference type="PANTHER" id="PTHR14944:SF2">
    <property type="entry name" value="RPA-RELATED PROTEIN RADX"/>
    <property type="match status" value="1"/>
</dbReference>
<dbReference type="PANTHER" id="PTHR14944">
    <property type="entry name" value="RPA-RELATED PROTEIN RADX"/>
    <property type="match status" value="1"/>
</dbReference>
<dbReference type="InterPro" id="IPR040893">
    <property type="entry name" value="RADX"/>
</dbReference>
<dbReference type="SUPFAM" id="SSF50249">
    <property type="entry name" value="Nucleic acid-binding proteins"/>
    <property type="match status" value="1"/>
</dbReference>
<protein>
    <recommendedName>
        <fullName evidence="3">OB domain-containing protein</fullName>
    </recommendedName>
</protein>
<dbReference type="AlphaFoldDB" id="A0A6J8BK05"/>